<protein>
    <submittedName>
        <fullName evidence="2">Uncharacterized protein</fullName>
    </submittedName>
</protein>
<feature type="region of interest" description="Disordered" evidence="1">
    <location>
        <begin position="44"/>
        <end position="66"/>
    </location>
</feature>
<reference evidence="2 3" key="1">
    <citation type="journal article" date="2009" name="Stand. Genomic Sci.">
        <title>Complete genome sequence of Halorhabdus utahensis type strain (AX-2).</title>
        <authorList>
            <person name="Anderson I."/>
            <person name="Tindall B.J."/>
            <person name="Pomrenke H."/>
            <person name="Goker M."/>
            <person name="Lapidus A."/>
            <person name="Nolan M."/>
            <person name="Copeland A."/>
            <person name="Glavina Del Rio T."/>
            <person name="Chen F."/>
            <person name="Tice H."/>
            <person name="Cheng J.F."/>
            <person name="Lucas S."/>
            <person name="Chertkov O."/>
            <person name="Bruce D."/>
            <person name="Brettin T."/>
            <person name="Detter J.C."/>
            <person name="Han C."/>
            <person name="Goodwin L."/>
            <person name="Land M."/>
            <person name="Hauser L."/>
            <person name="Chang Y.J."/>
            <person name="Jeffries C.D."/>
            <person name="Pitluck S."/>
            <person name="Pati A."/>
            <person name="Mavromatis K."/>
            <person name="Ivanova N."/>
            <person name="Ovchinnikova G."/>
            <person name="Chen A."/>
            <person name="Palaniappan K."/>
            <person name="Chain P."/>
            <person name="Rohde M."/>
            <person name="Bristow J."/>
            <person name="Eisen J.A."/>
            <person name="Markowitz V."/>
            <person name="Hugenholtz P."/>
            <person name="Kyrpides N.C."/>
            <person name="Klenk H.P."/>
        </authorList>
    </citation>
    <scope>NUCLEOTIDE SEQUENCE [LARGE SCALE GENOMIC DNA]</scope>
    <source>
        <strain evidence="3">DSM 12940 / JCM 11049 / AX-2</strain>
    </source>
</reference>
<dbReference type="RefSeq" id="WP_015789477.1">
    <property type="nucleotide sequence ID" value="NC_013158.1"/>
</dbReference>
<evidence type="ECO:0000256" key="1">
    <source>
        <dbReference type="SAM" id="MobiDB-lite"/>
    </source>
</evidence>
<sequence length="66" mass="7427">MSRNDPVFGDGFDRPVCPNGHTAWTRSNGHYWCHDCSRLHGANPEFDSLRDPETGDRIDPIEVNAS</sequence>
<dbReference type="AlphaFoldDB" id="C7NR00"/>
<organism evidence="2 3">
    <name type="scientific">Halorhabdus utahensis (strain DSM 12940 / JCM 11049 / AX-2)</name>
    <dbReference type="NCBI Taxonomy" id="519442"/>
    <lineage>
        <taxon>Archaea</taxon>
        <taxon>Methanobacteriati</taxon>
        <taxon>Methanobacteriota</taxon>
        <taxon>Stenosarchaea group</taxon>
        <taxon>Halobacteria</taxon>
        <taxon>Halobacteriales</taxon>
        <taxon>Haloarculaceae</taxon>
        <taxon>Halorhabdus</taxon>
    </lineage>
</organism>
<name>C7NR00_HALUD</name>
<dbReference type="Proteomes" id="UP000002071">
    <property type="component" value="Chromosome"/>
</dbReference>
<keyword evidence="3" id="KW-1185">Reference proteome</keyword>
<dbReference type="eggNOG" id="arCOG09147">
    <property type="taxonomic scope" value="Archaea"/>
</dbReference>
<dbReference type="KEGG" id="hut:Huta_1732"/>
<evidence type="ECO:0000313" key="2">
    <source>
        <dbReference type="EMBL" id="ACV11904.1"/>
    </source>
</evidence>
<evidence type="ECO:0000313" key="3">
    <source>
        <dbReference type="Proteomes" id="UP000002071"/>
    </source>
</evidence>
<dbReference type="EMBL" id="CP001687">
    <property type="protein sequence ID" value="ACV11904.1"/>
    <property type="molecule type" value="Genomic_DNA"/>
</dbReference>
<dbReference type="HOGENOM" id="CLU_2820738_0_0_2"/>
<gene>
    <name evidence="2" type="ordered locus">Huta_1732</name>
</gene>
<feature type="compositionally biased region" description="Basic and acidic residues" evidence="1">
    <location>
        <begin position="47"/>
        <end position="60"/>
    </location>
</feature>
<dbReference type="GeneID" id="8384018"/>
<dbReference type="STRING" id="519442.Huta_1732"/>
<dbReference type="OrthoDB" id="266394at2157"/>
<accession>C7NR00</accession>
<proteinExistence type="predicted"/>